<gene>
    <name evidence="1" type="ORF">HHL14_08070</name>
</gene>
<reference evidence="1 2" key="1">
    <citation type="submission" date="2020-04" db="EMBL/GenBank/DDBJ databases">
        <title>Paraburkholderia sp. G-4-1-8 isolated from soil.</title>
        <authorList>
            <person name="Dahal R.H."/>
        </authorList>
    </citation>
    <scope>NUCLEOTIDE SEQUENCE [LARGE SCALE GENOMIC DNA]</scope>
    <source>
        <strain evidence="1 2">G-4-1-8</strain>
    </source>
</reference>
<dbReference type="Proteomes" id="UP000583127">
    <property type="component" value="Unassembled WGS sequence"/>
</dbReference>
<dbReference type="EMBL" id="JABBFZ010000003">
    <property type="protein sequence ID" value="NML30788.1"/>
    <property type="molecule type" value="Genomic_DNA"/>
</dbReference>
<proteinExistence type="predicted"/>
<accession>A0A7X9ZXX7</accession>
<protein>
    <submittedName>
        <fullName evidence="1">Uncharacterized protein</fullName>
    </submittedName>
</protein>
<evidence type="ECO:0000313" key="2">
    <source>
        <dbReference type="Proteomes" id="UP000583127"/>
    </source>
</evidence>
<comment type="caution">
    <text evidence="1">The sequence shown here is derived from an EMBL/GenBank/DDBJ whole genome shotgun (WGS) entry which is preliminary data.</text>
</comment>
<dbReference type="AlphaFoldDB" id="A0A7X9ZXX7"/>
<dbReference type="RefSeq" id="WP_169497066.1">
    <property type="nucleotide sequence ID" value="NZ_JABBFZ010000003.1"/>
</dbReference>
<name>A0A7X9ZXX7_9BURK</name>
<evidence type="ECO:0000313" key="1">
    <source>
        <dbReference type="EMBL" id="NML30788.1"/>
    </source>
</evidence>
<keyword evidence="2" id="KW-1185">Reference proteome</keyword>
<sequence length="144" mass="16192">MEMQTLKSNDTDWTVEEECGVCRVTYSIYSNFPSMPSAQALNVETGEFFTFDRVRSLPTGYAMAEALGYDWACNCRGRPQKRFDEQFTLRDDNGRLFANVRYRIDTGGGKFINGTTDATGRTLRVRSRVALGLRIYASGAIGNE</sequence>
<organism evidence="1 2">
    <name type="scientific">Paraburkholderia antibiotica</name>
    <dbReference type="NCBI Taxonomy" id="2728839"/>
    <lineage>
        <taxon>Bacteria</taxon>
        <taxon>Pseudomonadati</taxon>
        <taxon>Pseudomonadota</taxon>
        <taxon>Betaproteobacteria</taxon>
        <taxon>Burkholderiales</taxon>
        <taxon>Burkholderiaceae</taxon>
        <taxon>Paraburkholderia</taxon>
    </lineage>
</organism>